<dbReference type="SUPFAM" id="SSF53474">
    <property type="entry name" value="alpha/beta-Hydrolases"/>
    <property type="match status" value="1"/>
</dbReference>
<evidence type="ECO:0000256" key="4">
    <source>
        <dbReference type="SAM" id="MobiDB-lite"/>
    </source>
</evidence>
<protein>
    <recommendedName>
        <fullName evidence="5">Alpha/beta hydrolase fold-3 domain-containing protein</fullName>
    </recommendedName>
</protein>
<feature type="active site" evidence="3">
    <location>
        <position position="249"/>
    </location>
</feature>
<comment type="similarity">
    <text evidence="1">Belongs to the 'GDXG' lipolytic enzyme family.</text>
</comment>
<evidence type="ECO:0000256" key="2">
    <source>
        <dbReference type="ARBA" id="ARBA00022801"/>
    </source>
</evidence>
<dbReference type="Proteomes" id="UP000320333">
    <property type="component" value="Unassembled WGS sequence"/>
</dbReference>
<feature type="region of interest" description="Disordered" evidence="4">
    <location>
        <begin position="1"/>
        <end position="47"/>
    </location>
</feature>
<keyword evidence="7" id="KW-1185">Reference proteome</keyword>
<feature type="domain" description="Alpha/beta hydrolase fold-3" evidence="5">
    <location>
        <begin position="168"/>
        <end position="388"/>
    </location>
</feature>
<accession>A0A507FQB6</accession>
<evidence type="ECO:0000259" key="5">
    <source>
        <dbReference type="Pfam" id="PF07859"/>
    </source>
</evidence>
<reference evidence="6 7" key="1">
    <citation type="journal article" date="2019" name="Sci. Rep.">
        <title>Comparative genomics of chytrid fungi reveal insights into the obligate biotrophic and pathogenic lifestyle of Synchytrium endobioticum.</title>
        <authorList>
            <person name="van de Vossenberg B.T.L.H."/>
            <person name="Warris S."/>
            <person name="Nguyen H.D.T."/>
            <person name="van Gent-Pelzer M.P.E."/>
            <person name="Joly D.L."/>
            <person name="van de Geest H.C."/>
            <person name="Bonants P.J.M."/>
            <person name="Smith D.S."/>
            <person name="Levesque C.A."/>
            <person name="van der Lee T.A.J."/>
        </authorList>
    </citation>
    <scope>NUCLEOTIDE SEQUENCE [LARGE SCALE GENOMIC DNA]</scope>
    <source>
        <strain evidence="6 7">CBS 675.73</strain>
    </source>
</reference>
<dbReference type="PANTHER" id="PTHR48081:SF8">
    <property type="entry name" value="ALPHA_BETA HYDROLASE FOLD-3 DOMAIN-CONTAINING PROTEIN-RELATED"/>
    <property type="match status" value="1"/>
</dbReference>
<dbReference type="InterPro" id="IPR013094">
    <property type="entry name" value="AB_hydrolase_3"/>
</dbReference>
<dbReference type="OrthoDB" id="408631at2759"/>
<dbReference type="InterPro" id="IPR050300">
    <property type="entry name" value="GDXG_lipolytic_enzyme"/>
</dbReference>
<gene>
    <name evidence="6" type="ORF">CcCBS67573_g00313</name>
</gene>
<dbReference type="InterPro" id="IPR033140">
    <property type="entry name" value="Lipase_GDXG_put_SER_AS"/>
</dbReference>
<dbReference type="EMBL" id="QEAP01000004">
    <property type="protein sequence ID" value="TPX78462.1"/>
    <property type="molecule type" value="Genomic_DNA"/>
</dbReference>
<dbReference type="PANTHER" id="PTHR48081">
    <property type="entry name" value="AB HYDROLASE SUPERFAMILY PROTEIN C4A8.06C"/>
    <property type="match status" value="1"/>
</dbReference>
<feature type="compositionally biased region" description="Low complexity" evidence="4">
    <location>
        <begin position="28"/>
        <end position="43"/>
    </location>
</feature>
<dbReference type="InterPro" id="IPR029058">
    <property type="entry name" value="AB_hydrolase_fold"/>
</dbReference>
<feature type="compositionally biased region" description="Polar residues" evidence="4">
    <location>
        <begin position="1"/>
        <end position="20"/>
    </location>
</feature>
<keyword evidence="2" id="KW-0378">Hydrolase</keyword>
<proteinExistence type="inferred from homology"/>
<evidence type="ECO:0000256" key="3">
    <source>
        <dbReference type="PROSITE-ProRule" id="PRU10038"/>
    </source>
</evidence>
<dbReference type="PROSITE" id="PS01174">
    <property type="entry name" value="LIPASE_GDXG_SER"/>
    <property type="match status" value="1"/>
</dbReference>
<organism evidence="6 7">
    <name type="scientific">Chytriomyces confervae</name>
    <dbReference type="NCBI Taxonomy" id="246404"/>
    <lineage>
        <taxon>Eukaryota</taxon>
        <taxon>Fungi</taxon>
        <taxon>Fungi incertae sedis</taxon>
        <taxon>Chytridiomycota</taxon>
        <taxon>Chytridiomycota incertae sedis</taxon>
        <taxon>Chytridiomycetes</taxon>
        <taxon>Chytridiales</taxon>
        <taxon>Chytriomycetaceae</taxon>
        <taxon>Chytriomyces</taxon>
    </lineage>
</organism>
<dbReference type="AlphaFoldDB" id="A0A507FQB6"/>
<dbReference type="Pfam" id="PF07859">
    <property type="entry name" value="Abhydrolase_3"/>
    <property type="match status" value="1"/>
</dbReference>
<name>A0A507FQB6_9FUNG</name>
<dbReference type="STRING" id="246404.A0A507FQB6"/>
<evidence type="ECO:0000313" key="6">
    <source>
        <dbReference type="EMBL" id="TPX78462.1"/>
    </source>
</evidence>
<dbReference type="Gene3D" id="3.40.50.1820">
    <property type="entry name" value="alpha/beta hydrolase"/>
    <property type="match status" value="1"/>
</dbReference>
<sequence>MSPTHQPEPTEPTLSEQTLVSEPESLEQDAPATAATEAQAQADSDNSRLLARKSVSEFRTHLAKVSRSVDASVVRRRPTWTPAYHAATYGLNTFFHVMKDNVITGRSLMALGQLPKPVHVGIKKVLIPRRTDLLPFGMDVADAQGSITAEWIDSALSVDESKPSERVILYAHGGVYIGGSRKTHRQVTWRLAKYANARVLSIEYRLAPENKFPLALHDMLSCYLYLIDPPAGSKAVKYRPDQIVFSGDSSGGNLCLVSSLFLRDNNPTIPQPAGLALLSPWLDVTHSSPSFVLNAQYDILPTKTEDKRHMSEDEGQYFVPSHMDLQDPMISPLFSKEDVNATNQLPPMLMQVGDAERLRDETIILFQEQYPNSKIRVEVYEDMVHTFHLFALAQPIAQFSLHNIAEFVKQVTSTANGEPFERRIVRVNNADKKQKEDRFEIVDFEPVDQFLHEERVKAAELLMKDLMK</sequence>
<dbReference type="GO" id="GO:0016787">
    <property type="term" value="F:hydrolase activity"/>
    <property type="evidence" value="ECO:0007669"/>
    <property type="project" value="UniProtKB-KW"/>
</dbReference>
<evidence type="ECO:0000313" key="7">
    <source>
        <dbReference type="Proteomes" id="UP000320333"/>
    </source>
</evidence>
<evidence type="ECO:0000256" key="1">
    <source>
        <dbReference type="ARBA" id="ARBA00010515"/>
    </source>
</evidence>
<comment type="caution">
    <text evidence="6">The sequence shown here is derived from an EMBL/GenBank/DDBJ whole genome shotgun (WGS) entry which is preliminary data.</text>
</comment>